<dbReference type="Proteomes" id="UP001303889">
    <property type="component" value="Unassembled WGS sequence"/>
</dbReference>
<keyword evidence="4" id="KW-0804">Transcription</keyword>
<protein>
    <recommendedName>
        <fullName evidence="9">Transcription factor domain-containing protein</fullName>
    </recommendedName>
</protein>
<feature type="region of interest" description="Disordered" evidence="6">
    <location>
        <begin position="626"/>
        <end position="804"/>
    </location>
</feature>
<dbReference type="PANTHER" id="PTHR47171:SF6">
    <property type="entry name" value="SPECIFIC TRANSCRIPTION FACTOR, PUTATIVE (AFU_ORTHOLOGUE AFUA_2G06130)-RELATED"/>
    <property type="match status" value="1"/>
</dbReference>
<feature type="region of interest" description="Disordered" evidence="6">
    <location>
        <begin position="514"/>
        <end position="533"/>
    </location>
</feature>
<keyword evidence="1" id="KW-0862">Zinc</keyword>
<sequence>MAGAGGRPAPQVQPIKFVGHDVIGLPVKRKQVVQACLPCRKRKKRCHHVEAGSPGPTAASVREDQDQASADSRAARAGPRRQGGDLDRDTSDAAAQLLRFFHHAADKASTTSPDDDPRQQMSPAPPFLGDLNPEGILVEATLAPTQKSPESEKPPDAHVIGFVPPTSPRQARVSLVQERRTGNTGNPIVDESSGPFFSIPRGDGTRFTIPVQDTAKFAALAQTLVNQGLADKVIPSDTEWRAMRDLYLAKIHPIFPMFDRFTLVNLPEEIALRELIQACVCLAAATDPEACSFLTFKSRVEGVAKSQTKVLFEDYSREMANFINRRLTELQDVQQIPVTVQIQVMALTCLYWQPASPTQRFEPLYLYSRLVSLVHTHGIHLGLLVRGQPEDSSEGSGTRLFKCLYALDRLLGAIAARPLMFHNVDLMEVPRPDASDPPIFRLFMSLILLLDQVIELYRPQPKVSYVDVPVYERMAIEAGAQCEPESLLATLEVLYHAIGVLSVRMPRHRFRAAPECDTLPGPGTQHLPPSSVNARRSHSADRILDVIRDYKLSPMPFIPYALTLSLSVAYRKWRFSVLPMFRTRGGADFKGVLPALQAMGGIWSSARINGQLGEAVMLKLDQSEINRKRAKRTAEAARVKRIQTGAAAEGGDGDLTEPPGQRDAQAAGADIPSSPRQPPGHPQASGVDVLRPPLTSQPLLPSPATSSPADQPPPPPPEPHPLTWTATWVSDIHHPDSFPWSKEPTTTTTTTTTSTTQPPNITSAYSYGPTADAIPLPGDVLPPVAHSQPQSQQGYGEASNGGNLDEFLMDDDALFRSWDPRFAQSVDMSFSSILDPGNPFAWPEYGGYML</sequence>
<dbReference type="GO" id="GO:0008270">
    <property type="term" value="F:zinc ion binding"/>
    <property type="evidence" value="ECO:0007669"/>
    <property type="project" value="InterPro"/>
</dbReference>
<dbReference type="EMBL" id="MU855505">
    <property type="protein sequence ID" value="KAK3902513.1"/>
    <property type="molecule type" value="Genomic_DNA"/>
</dbReference>
<keyword evidence="5" id="KW-0539">Nucleus</keyword>
<feature type="region of interest" description="Disordered" evidence="6">
    <location>
        <begin position="43"/>
        <end position="89"/>
    </location>
</feature>
<evidence type="ECO:0000256" key="3">
    <source>
        <dbReference type="ARBA" id="ARBA00023125"/>
    </source>
</evidence>
<feature type="compositionally biased region" description="Low complexity" evidence="6">
    <location>
        <begin position="67"/>
        <end position="77"/>
    </location>
</feature>
<feature type="compositionally biased region" description="Low complexity" evidence="6">
    <location>
        <begin position="690"/>
        <end position="709"/>
    </location>
</feature>
<feature type="compositionally biased region" description="Basic and acidic residues" evidence="6">
    <location>
        <begin position="626"/>
        <end position="638"/>
    </location>
</feature>
<gene>
    <name evidence="7" type="ORF">C8A05DRAFT_15434</name>
</gene>
<dbReference type="AlphaFoldDB" id="A0AAN6MME3"/>
<keyword evidence="2" id="KW-0805">Transcription regulation</keyword>
<name>A0AAN6MME3_9PEZI</name>
<reference evidence="7" key="2">
    <citation type="submission" date="2023-05" db="EMBL/GenBank/DDBJ databases">
        <authorList>
            <consortium name="Lawrence Berkeley National Laboratory"/>
            <person name="Steindorff A."/>
            <person name="Hensen N."/>
            <person name="Bonometti L."/>
            <person name="Westerberg I."/>
            <person name="Brannstrom I.O."/>
            <person name="Guillou S."/>
            <person name="Cros-Aarteil S."/>
            <person name="Calhoun S."/>
            <person name="Haridas S."/>
            <person name="Kuo A."/>
            <person name="Mondo S."/>
            <person name="Pangilinan J."/>
            <person name="Riley R."/>
            <person name="Labutti K."/>
            <person name="Andreopoulos B."/>
            <person name="Lipzen A."/>
            <person name="Chen C."/>
            <person name="Yanf M."/>
            <person name="Daum C."/>
            <person name="Ng V."/>
            <person name="Clum A."/>
            <person name="Ohm R."/>
            <person name="Martin F."/>
            <person name="Silar P."/>
            <person name="Natvig D."/>
            <person name="Lalanne C."/>
            <person name="Gautier V."/>
            <person name="Ament-Velasquez S.L."/>
            <person name="Kruys A."/>
            <person name="Hutchinson M.I."/>
            <person name="Powell A.J."/>
            <person name="Barry K."/>
            <person name="Miller A.N."/>
            <person name="Grigoriev I.V."/>
            <person name="Debuchy R."/>
            <person name="Gladieux P."/>
            <person name="Thoren M.H."/>
            <person name="Johannesson H."/>
        </authorList>
    </citation>
    <scope>NUCLEOTIDE SEQUENCE</scope>
    <source>
        <strain evidence="7">CBS 103.79</strain>
    </source>
</reference>
<evidence type="ECO:0008006" key="9">
    <source>
        <dbReference type="Google" id="ProtNLM"/>
    </source>
</evidence>
<dbReference type="PANTHER" id="PTHR47171">
    <property type="entry name" value="FARA-RELATED"/>
    <property type="match status" value="1"/>
</dbReference>
<feature type="region of interest" description="Disordered" evidence="6">
    <location>
        <begin position="145"/>
        <end position="166"/>
    </location>
</feature>
<evidence type="ECO:0000256" key="5">
    <source>
        <dbReference type="ARBA" id="ARBA00023242"/>
    </source>
</evidence>
<organism evidence="7 8">
    <name type="scientific">Staphylotrichum tortipilum</name>
    <dbReference type="NCBI Taxonomy" id="2831512"/>
    <lineage>
        <taxon>Eukaryota</taxon>
        <taxon>Fungi</taxon>
        <taxon>Dikarya</taxon>
        <taxon>Ascomycota</taxon>
        <taxon>Pezizomycotina</taxon>
        <taxon>Sordariomycetes</taxon>
        <taxon>Sordariomycetidae</taxon>
        <taxon>Sordariales</taxon>
        <taxon>Chaetomiaceae</taxon>
        <taxon>Staphylotrichum</taxon>
    </lineage>
</organism>
<evidence type="ECO:0000256" key="6">
    <source>
        <dbReference type="SAM" id="MobiDB-lite"/>
    </source>
</evidence>
<feature type="compositionally biased region" description="Pro residues" evidence="6">
    <location>
        <begin position="710"/>
        <end position="720"/>
    </location>
</feature>
<dbReference type="InterPro" id="IPR001138">
    <property type="entry name" value="Zn2Cys6_DnaBD"/>
</dbReference>
<accession>A0AAN6MME3</accession>
<keyword evidence="8" id="KW-1185">Reference proteome</keyword>
<dbReference type="CDD" id="cd00067">
    <property type="entry name" value="GAL4"/>
    <property type="match status" value="1"/>
</dbReference>
<comment type="caution">
    <text evidence="7">The sequence shown here is derived from an EMBL/GenBank/DDBJ whole genome shotgun (WGS) entry which is preliminary data.</text>
</comment>
<dbReference type="InterPro" id="IPR052073">
    <property type="entry name" value="Amide_Lactam_Regulators"/>
</dbReference>
<evidence type="ECO:0000256" key="4">
    <source>
        <dbReference type="ARBA" id="ARBA00023163"/>
    </source>
</evidence>
<dbReference type="GO" id="GO:0003677">
    <property type="term" value="F:DNA binding"/>
    <property type="evidence" value="ECO:0007669"/>
    <property type="project" value="UniProtKB-KW"/>
</dbReference>
<dbReference type="InterPro" id="IPR036864">
    <property type="entry name" value="Zn2-C6_fun-type_DNA-bd_sf"/>
</dbReference>
<dbReference type="SUPFAM" id="SSF57701">
    <property type="entry name" value="Zn2/Cys6 DNA-binding domain"/>
    <property type="match status" value="1"/>
</dbReference>
<evidence type="ECO:0000256" key="1">
    <source>
        <dbReference type="ARBA" id="ARBA00022833"/>
    </source>
</evidence>
<evidence type="ECO:0000313" key="7">
    <source>
        <dbReference type="EMBL" id="KAK3902513.1"/>
    </source>
</evidence>
<dbReference type="GO" id="GO:0000981">
    <property type="term" value="F:DNA-binding transcription factor activity, RNA polymerase II-specific"/>
    <property type="evidence" value="ECO:0007669"/>
    <property type="project" value="InterPro"/>
</dbReference>
<dbReference type="CDD" id="cd12148">
    <property type="entry name" value="fungal_TF_MHR"/>
    <property type="match status" value="1"/>
</dbReference>
<keyword evidence="3" id="KW-0238">DNA-binding</keyword>
<feature type="region of interest" description="Disordered" evidence="6">
    <location>
        <begin position="106"/>
        <end position="132"/>
    </location>
</feature>
<proteinExistence type="predicted"/>
<evidence type="ECO:0000256" key="2">
    <source>
        <dbReference type="ARBA" id="ARBA00023015"/>
    </source>
</evidence>
<evidence type="ECO:0000313" key="8">
    <source>
        <dbReference type="Proteomes" id="UP001303889"/>
    </source>
</evidence>
<reference evidence="7" key="1">
    <citation type="journal article" date="2023" name="Mol. Phylogenet. Evol.">
        <title>Genome-scale phylogeny and comparative genomics of the fungal order Sordariales.</title>
        <authorList>
            <person name="Hensen N."/>
            <person name="Bonometti L."/>
            <person name="Westerberg I."/>
            <person name="Brannstrom I.O."/>
            <person name="Guillou S."/>
            <person name="Cros-Aarteil S."/>
            <person name="Calhoun S."/>
            <person name="Haridas S."/>
            <person name="Kuo A."/>
            <person name="Mondo S."/>
            <person name="Pangilinan J."/>
            <person name="Riley R."/>
            <person name="LaButti K."/>
            <person name="Andreopoulos B."/>
            <person name="Lipzen A."/>
            <person name="Chen C."/>
            <person name="Yan M."/>
            <person name="Daum C."/>
            <person name="Ng V."/>
            <person name="Clum A."/>
            <person name="Steindorff A."/>
            <person name="Ohm R.A."/>
            <person name="Martin F."/>
            <person name="Silar P."/>
            <person name="Natvig D.O."/>
            <person name="Lalanne C."/>
            <person name="Gautier V."/>
            <person name="Ament-Velasquez S.L."/>
            <person name="Kruys A."/>
            <person name="Hutchinson M.I."/>
            <person name="Powell A.J."/>
            <person name="Barry K."/>
            <person name="Miller A.N."/>
            <person name="Grigoriev I.V."/>
            <person name="Debuchy R."/>
            <person name="Gladieux P."/>
            <person name="Hiltunen Thoren M."/>
            <person name="Johannesson H."/>
        </authorList>
    </citation>
    <scope>NUCLEOTIDE SEQUENCE</scope>
    <source>
        <strain evidence="7">CBS 103.79</strain>
    </source>
</reference>
<feature type="compositionally biased region" description="Low complexity" evidence="6">
    <location>
        <begin position="745"/>
        <end position="756"/>
    </location>
</feature>